<feature type="region of interest" description="Disordered" evidence="1">
    <location>
        <begin position="65"/>
        <end position="113"/>
    </location>
</feature>
<reference evidence="2" key="1">
    <citation type="journal article" date="2016" name="Insect Biochem. Mol. Biol.">
        <title>Multifaceted biological insights from a draft genome sequence of the tobacco hornworm moth, Manduca sexta.</title>
        <authorList>
            <person name="Kanost M.R."/>
            <person name="Arrese E.L."/>
            <person name="Cao X."/>
            <person name="Chen Y.R."/>
            <person name="Chellapilla S."/>
            <person name="Goldsmith M.R."/>
            <person name="Grosse-Wilde E."/>
            <person name="Heckel D.G."/>
            <person name="Herndon N."/>
            <person name="Jiang H."/>
            <person name="Papanicolaou A."/>
            <person name="Qu J."/>
            <person name="Soulages J.L."/>
            <person name="Vogel H."/>
            <person name="Walters J."/>
            <person name="Waterhouse R.M."/>
            <person name="Ahn S.J."/>
            <person name="Almeida F.C."/>
            <person name="An C."/>
            <person name="Aqrawi P."/>
            <person name="Bretschneider A."/>
            <person name="Bryant W.B."/>
            <person name="Bucks S."/>
            <person name="Chao H."/>
            <person name="Chevignon G."/>
            <person name="Christen J.M."/>
            <person name="Clarke D.F."/>
            <person name="Dittmer N.T."/>
            <person name="Ferguson L.C.F."/>
            <person name="Garavelou S."/>
            <person name="Gordon K.H.J."/>
            <person name="Gunaratna R.T."/>
            <person name="Han Y."/>
            <person name="Hauser F."/>
            <person name="He Y."/>
            <person name="Heidel-Fischer H."/>
            <person name="Hirsh A."/>
            <person name="Hu Y."/>
            <person name="Jiang H."/>
            <person name="Kalra D."/>
            <person name="Klinner C."/>
            <person name="Konig C."/>
            <person name="Kovar C."/>
            <person name="Kroll A.R."/>
            <person name="Kuwar S.S."/>
            <person name="Lee S.L."/>
            <person name="Lehman R."/>
            <person name="Li K."/>
            <person name="Li Z."/>
            <person name="Liang H."/>
            <person name="Lovelace S."/>
            <person name="Lu Z."/>
            <person name="Mansfield J.H."/>
            <person name="McCulloch K.J."/>
            <person name="Mathew T."/>
            <person name="Morton B."/>
            <person name="Muzny D.M."/>
            <person name="Neunemann D."/>
            <person name="Ongeri F."/>
            <person name="Pauchet Y."/>
            <person name="Pu L.L."/>
            <person name="Pyrousis I."/>
            <person name="Rao X.J."/>
            <person name="Redding A."/>
            <person name="Roesel C."/>
            <person name="Sanchez-Gracia A."/>
            <person name="Schaack S."/>
            <person name="Shukla A."/>
            <person name="Tetreau G."/>
            <person name="Wang Y."/>
            <person name="Xiong G.H."/>
            <person name="Traut W."/>
            <person name="Walsh T.K."/>
            <person name="Worley K.C."/>
            <person name="Wu D."/>
            <person name="Wu W."/>
            <person name="Wu Y.Q."/>
            <person name="Zhang X."/>
            <person name="Zou Z."/>
            <person name="Zucker H."/>
            <person name="Briscoe A.D."/>
            <person name="Burmester T."/>
            <person name="Clem R.J."/>
            <person name="Feyereisen R."/>
            <person name="Grimmelikhuijzen C.J.P."/>
            <person name="Hamodrakas S.J."/>
            <person name="Hansson B.S."/>
            <person name="Huguet E."/>
            <person name="Jermiin L.S."/>
            <person name="Lan Q."/>
            <person name="Lehman H.K."/>
            <person name="Lorenzen M."/>
            <person name="Merzendorfer H."/>
            <person name="Michalopoulos I."/>
            <person name="Morton D.B."/>
            <person name="Muthukrishnan S."/>
            <person name="Oakeshott J.G."/>
            <person name="Palmer W."/>
            <person name="Park Y."/>
            <person name="Passarelli A.L."/>
            <person name="Rozas J."/>
            <person name="Schwartz L.M."/>
            <person name="Smith W."/>
            <person name="Southgate A."/>
            <person name="Vilcinskas A."/>
            <person name="Vogt R."/>
            <person name="Wang P."/>
            <person name="Werren J."/>
            <person name="Yu X.Q."/>
            <person name="Zhou J.J."/>
            <person name="Brown S.J."/>
            <person name="Scherer S.E."/>
            <person name="Richards S."/>
            <person name="Blissard G.W."/>
        </authorList>
    </citation>
    <scope>NUCLEOTIDE SEQUENCE</scope>
</reference>
<comment type="caution">
    <text evidence="2">The sequence shown here is derived from an EMBL/GenBank/DDBJ whole genome shotgun (WGS) entry which is preliminary data.</text>
</comment>
<proteinExistence type="predicted"/>
<reference evidence="2" key="2">
    <citation type="submission" date="2020-12" db="EMBL/GenBank/DDBJ databases">
        <authorList>
            <person name="Kanost M."/>
        </authorList>
    </citation>
    <scope>NUCLEOTIDE SEQUENCE</scope>
</reference>
<evidence type="ECO:0000313" key="2">
    <source>
        <dbReference type="EMBL" id="KAG6441730.1"/>
    </source>
</evidence>
<organism evidence="2 3">
    <name type="scientific">Manduca sexta</name>
    <name type="common">Tobacco hawkmoth</name>
    <name type="synonym">Tobacco hornworm</name>
    <dbReference type="NCBI Taxonomy" id="7130"/>
    <lineage>
        <taxon>Eukaryota</taxon>
        <taxon>Metazoa</taxon>
        <taxon>Ecdysozoa</taxon>
        <taxon>Arthropoda</taxon>
        <taxon>Hexapoda</taxon>
        <taxon>Insecta</taxon>
        <taxon>Pterygota</taxon>
        <taxon>Neoptera</taxon>
        <taxon>Endopterygota</taxon>
        <taxon>Lepidoptera</taxon>
        <taxon>Glossata</taxon>
        <taxon>Ditrysia</taxon>
        <taxon>Bombycoidea</taxon>
        <taxon>Sphingidae</taxon>
        <taxon>Sphinginae</taxon>
        <taxon>Sphingini</taxon>
        <taxon>Manduca</taxon>
    </lineage>
</organism>
<feature type="compositionally biased region" description="Basic and acidic residues" evidence="1">
    <location>
        <begin position="90"/>
        <end position="106"/>
    </location>
</feature>
<dbReference type="EMBL" id="JH668288">
    <property type="protein sequence ID" value="KAG6441730.1"/>
    <property type="molecule type" value="Genomic_DNA"/>
</dbReference>
<evidence type="ECO:0000256" key="1">
    <source>
        <dbReference type="SAM" id="MobiDB-lite"/>
    </source>
</evidence>
<name>A0A921YMC8_MANSE</name>
<sequence length="113" mass="13825">MRGVLKVRRKKILDEKHIKDSLRKRKVYAEIKNDPIRYKIRKENDRLKYLKRKEQKKIKSIAEMTPSQKRMQRKKWRENTRRFVEKKKKERTDRSSSPLNKEEEGVHLIIGAP</sequence>
<accession>A0A921YMC8</accession>
<keyword evidence="3" id="KW-1185">Reference proteome</keyword>
<protein>
    <submittedName>
        <fullName evidence="2">Uncharacterized protein</fullName>
    </submittedName>
</protein>
<dbReference type="Proteomes" id="UP000791440">
    <property type="component" value="Unassembled WGS sequence"/>
</dbReference>
<gene>
    <name evidence="2" type="ORF">O3G_MSEX001933</name>
</gene>
<evidence type="ECO:0000313" key="3">
    <source>
        <dbReference type="Proteomes" id="UP000791440"/>
    </source>
</evidence>
<dbReference type="AlphaFoldDB" id="A0A921YMC8"/>